<dbReference type="GO" id="GO:0016747">
    <property type="term" value="F:acyltransferase activity, transferring groups other than amino-acyl groups"/>
    <property type="evidence" value="ECO:0007669"/>
    <property type="project" value="InterPro"/>
</dbReference>
<dbReference type="CDD" id="cd04301">
    <property type="entry name" value="NAT_SF"/>
    <property type="match status" value="1"/>
</dbReference>
<keyword evidence="1" id="KW-0808">Transferase</keyword>
<dbReference type="Gene3D" id="3.40.630.30">
    <property type="match status" value="1"/>
</dbReference>
<dbReference type="AlphaFoldDB" id="A0A7M1QT51"/>
<dbReference type="EMBL" id="CP063213">
    <property type="protein sequence ID" value="QOR45250.1"/>
    <property type="molecule type" value="Genomic_DNA"/>
</dbReference>
<keyword evidence="2" id="KW-1185">Reference proteome</keyword>
<name>A0A7M1QT51_9ACTO</name>
<dbReference type="Pfam" id="PF00583">
    <property type="entry name" value="Acetyltransf_1"/>
    <property type="match status" value="1"/>
</dbReference>
<dbReference type="RefSeq" id="WP_193327002.1">
    <property type="nucleotide sequence ID" value="NZ_CP053291.1"/>
</dbReference>
<protein>
    <submittedName>
        <fullName evidence="1">GNAT family N-acetyltransferase</fullName>
    </submittedName>
</protein>
<dbReference type="Proteomes" id="UP000595053">
    <property type="component" value="Chromosome"/>
</dbReference>
<sequence length="163" mass="18423">MQLRLPQLGDEKEALRLDELVRLDGMELLTGGRTFPEMVQLWEREARGETEPGRVPCDYLFALINGEIIGYVSVRHELNAFLLDRGGHIGYWVAPIHRRKGYASQMLRCGLDRLKALGLDRALVTCNDSNIASAATIERAGGILEDIRQLPGHEPTRRYWIAL</sequence>
<gene>
    <name evidence="1" type="ORF">INS88_08180</name>
</gene>
<dbReference type="PANTHER" id="PTHR39173">
    <property type="entry name" value="ACETYLTRANSFERASE"/>
    <property type="match status" value="1"/>
</dbReference>
<dbReference type="InterPro" id="IPR016181">
    <property type="entry name" value="Acyl_CoA_acyltransferase"/>
</dbReference>
<proteinExistence type="predicted"/>
<accession>A0A7M1QT51</accession>
<reference evidence="1 2" key="1">
    <citation type="submission" date="2020-10" db="EMBL/GenBank/DDBJ databases">
        <title>Trueperella pecoris sp. nov. isolated from bovine and porcine specimens.</title>
        <authorList>
            <person name="Schoenecker L."/>
            <person name="Schnydrig P."/>
            <person name="Brodard I."/>
            <person name="Thomann A."/>
            <person name="Hemphill A."/>
            <person name="Rodriguez-Campos S."/>
            <person name="Perreten V."/>
            <person name="Jores J."/>
            <person name="Kittl S."/>
        </authorList>
    </citation>
    <scope>NUCLEOTIDE SEQUENCE [LARGE SCALE GENOMIC DNA]</scope>
    <source>
        <strain evidence="1 2">15A0121</strain>
    </source>
</reference>
<evidence type="ECO:0000313" key="2">
    <source>
        <dbReference type="Proteomes" id="UP000595053"/>
    </source>
</evidence>
<dbReference type="InterPro" id="IPR000182">
    <property type="entry name" value="GNAT_dom"/>
</dbReference>
<dbReference type="PROSITE" id="PS51186">
    <property type="entry name" value="GNAT"/>
    <property type="match status" value="1"/>
</dbReference>
<accession>A0A8A5U335</accession>
<dbReference type="PANTHER" id="PTHR39173:SF1">
    <property type="entry name" value="ACETYLTRANSFERASE"/>
    <property type="match status" value="1"/>
</dbReference>
<organism evidence="1 2">
    <name type="scientific">Trueperella pecoris</name>
    <dbReference type="NCBI Taxonomy" id="2733571"/>
    <lineage>
        <taxon>Bacteria</taxon>
        <taxon>Bacillati</taxon>
        <taxon>Actinomycetota</taxon>
        <taxon>Actinomycetes</taxon>
        <taxon>Actinomycetales</taxon>
        <taxon>Actinomycetaceae</taxon>
        <taxon>Trueperella</taxon>
    </lineage>
</organism>
<evidence type="ECO:0000313" key="1">
    <source>
        <dbReference type="EMBL" id="QOR45250.1"/>
    </source>
</evidence>
<dbReference type="SUPFAM" id="SSF55729">
    <property type="entry name" value="Acyl-CoA N-acyltransferases (Nat)"/>
    <property type="match status" value="1"/>
</dbReference>